<organism evidence="1 2">
    <name type="scientific">Daphnia magna</name>
    <dbReference type="NCBI Taxonomy" id="35525"/>
    <lineage>
        <taxon>Eukaryota</taxon>
        <taxon>Metazoa</taxon>
        <taxon>Ecdysozoa</taxon>
        <taxon>Arthropoda</taxon>
        <taxon>Crustacea</taxon>
        <taxon>Branchiopoda</taxon>
        <taxon>Diplostraca</taxon>
        <taxon>Cladocera</taxon>
        <taxon>Anomopoda</taxon>
        <taxon>Daphniidae</taxon>
        <taxon>Daphnia</taxon>
    </lineage>
</organism>
<dbReference type="Proteomes" id="UP001234178">
    <property type="component" value="Unassembled WGS sequence"/>
</dbReference>
<dbReference type="EMBL" id="JAOYFB010000001">
    <property type="protein sequence ID" value="KAK4003434.1"/>
    <property type="molecule type" value="Genomic_DNA"/>
</dbReference>
<evidence type="ECO:0000313" key="2">
    <source>
        <dbReference type="Proteomes" id="UP001234178"/>
    </source>
</evidence>
<name>A0ABQ9YS45_9CRUS</name>
<comment type="caution">
    <text evidence="1">The sequence shown here is derived from an EMBL/GenBank/DDBJ whole genome shotgun (WGS) entry which is preliminary data.</text>
</comment>
<protein>
    <submittedName>
        <fullName evidence="1">Uncharacterized protein</fullName>
    </submittedName>
</protein>
<gene>
    <name evidence="1" type="ORF">OUZ56_005200</name>
</gene>
<keyword evidence="2" id="KW-1185">Reference proteome</keyword>
<reference evidence="1 2" key="1">
    <citation type="journal article" date="2023" name="Nucleic Acids Res.">
        <title>The hologenome of Daphnia magna reveals possible DNA methylation and microbiome-mediated evolution of the host genome.</title>
        <authorList>
            <person name="Chaturvedi A."/>
            <person name="Li X."/>
            <person name="Dhandapani V."/>
            <person name="Marshall H."/>
            <person name="Kissane S."/>
            <person name="Cuenca-Cambronero M."/>
            <person name="Asole G."/>
            <person name="Calvet F."/>
            <person name="Ruiz-Romero M."/>
            <person name="Marangio P."/>
            <person name="Guigo R."/>
            <person name="Rago D."/>
            <person name="Mirbahai L."/>
            <person name="Eastwood N."/>
            <person name="Colbourne J.K."/>
            <person name="Zhou J."/>
            <person name="Mallon E."/>
            <person name="Orsini L."/>
        </authorList>
    </citation>
    <scope>NUCLEOTIDE SEQUENCE [LARGE SCALE GENOMIC DNA]</scope>
    <source>
        <strain evidence="1">LRV0_1</strain>
    </source>
</reference>
<sequence length="78" mass="8301">MYTILCGAKEARTHETTAAAGGSIAIAGSSGMKTDTANDGLRETTRALESSNSAHQAIYRGANRVTPNLYRHPIPFHN</sequence>
<evidence type="ECO:0000313" key="1">
    <source>
        <dbReference type="EMBL" id="KAK4003434.1"/>
    </source>
</evidence>
<accession>A0ABQ9YS45</accession>
<proteinExistence type="predicted"/>